<dbReference type="RefSeq" id="WP_345528010.1">
    <property type="nucleotide sequence ID" value="NZ_BAABKN010000021.1"/>
</dbReference>
<reference evidence="2" key="1">
    <citation type="journal article" date="2019" name="Int. J. Syst. Evol. Microbiol.">
        <title>The Global Catalogue of Microorganisms (GCM) 10K type strain sequencing project: providing services to taxonomists for standard genome sequencing and annotation.</title>
        <authorList>
            <consortium name="The Broad Institute Genomics Platform"/>
            <consortium name="The Broad Institute Genome Sequencing Center for Infectious Disease"/>
            <person name="Wu L."/>
            <person name="Ma J."/>
        </authorList>
    </citation>
    <scope>NUCLEOTIDE SEQUENCE [LARGE SCALE GENOMIC DNA]</scope>
    <source>
        <strain evidence="2">JCM 18532</strain>
    </source>
</reference>
<accession>A0ABP8Z434</accession>
<evidence type="ECO:0000313" key="2">
    <source>
        <dbReference type="Proteomes" id="UP001499882"/>
    </source>
</evidence>
<sequence length="199" mass="22269">MSMDHSDAVFFKDDKAFEAWLVDNVSTASHVWVRMAKKGSGVTSIDWTTAVDVALCFGWIDGIARRVDDEWYVQRFTPRRARSVWSKINRERIQRLTAEGRVRPAGQAEVERAKADGRWDAAYDSPATAVVPDDLAAALAARDLTDVYAALDGRSRFAFLYRVQTAVRPETRARRIEQLADALVQGKTPYPAPKKKPGA</sequence>
<proteinExistence type="predicted"/>
<dbReference type="Proteomes" id="UP001499882">
    <property type="component" value="Unassembled WGS sequence"/>
</dbReference>
<evidence type="ECO:0000313" key="1">
    <source>
        <dbReference type="EMBL" id="GAA4746007.1"/>
    </source>
</evidence>
<protein>
    <submittedName>
        <fullName evidence="1">YdeI/OmpD-associated family protein</fullName>
    </submittedName>
</protein>
<keyword evidence="2" id="KW-1185">Reference proteome</keyword>
<name>A0ABP8Z434_9ACTN</name>
<organism evidence="1 2">
    <name type="scientific">Nocardioides endophyticus</name>
    <dbReference type="NCBI Taxonomy" id="1353775"/>
    <lineage>
        <taxon>Bacteria</taxon>
        <taxon>Bacillati</taxon>
        <taxon>Actinomycetota</taxon>
        <taxon>Actinomycetes</taxon>
        <taxon>Propionibacteriales</taxon>
        <taxon>Nocardioidaceae</taxon>
        <taxon>Nocardioides</taxon>
    </lineage>
</organism>
<comment type="caution">
    <text evidence="1">The sequence shown here is derived from an EMBL/GenBank/DDBJ whole genome shotgun (WGS) entry which is preliminary data.</text>
</comment>
<dbReference type="EMBL" id="BAABKN010000021">
    <property type="protein sequence ID" value="GAA4746007.1"/>
    <property type="molecule type" value="Genomic_DNA"/>
</dbReference>
<dbReference type="Pfam" id="PF13376">
    <property type="entry name" value="OmdA"/>
    <property type="match status" value="1"/>
</dbReference>
<gene>
    <name evidence="1" type="ORF">GCM10023350_33440</name>
</gene>